<dbReference type="InterPro" id="IPR012910">
    <property type="entry name" value="Plug_dom"/>
</dbReference>
<organism evidence="12 13">
    <name type="scientific">Undibacterium luofuense</name>
    <dbReference type="NCBI Taxonomy" id="2828733"/>
    <lineage>
        <taxon>Bacteria</taxon>
        <taxon>Pseudomonadati</taxon>
        <taxon>Pseudomonadota</taxon>
        <taxon>Betaproteobacteria</taxon>
        <taxon>Burkholderiales</taxon>
        <taxon>Oxalobacteraceae</taxon>
        <taxon>Undibacterium</taxon>
    </lineage>
</organism>
<dbReference type="InterPro" id="IPR039426">
    <property type="entry name" value="TonB-dep_rcpt-like"/>
</dbReference>
<dbReference type="PROSITE" id="PS52016">
    <property type="entry name" value="TONB_DEPENDENT_REC_3"/>
    <property type="match status" value="1"/>
</dbReference>
<comment type="caution">
    <text evidence="12">The sequence shown here is derived from an EMBL/GenBank/DDBJ whole genome shotgun (WGS) entry which is preliminary data.</text>
</comment>
<name>A0A941I5U8_9BURK</name>
<keyword evidence="5 9" id="KW-0812">Transmembrane</keyword>
<evidence type="ECO:0000256" key="8">
    <source>
        <dbReference type="ARBA" id="ARBA00023237"/>
    </source>
</evidence>
<reference evidence="12" key="1">
    <citation type="submission" date="2021-04" db="EMBL/GenBank/DDBJ databases">
        <title>novel species isolated from subtropical streams in China.</title>
        <authorList>
            <person name="Lu H."/>
        </authorList>
    </citation>
    <scope>NUCLEOTIDE SEQUENCE</scope>
    <source>
        <strain evidence="12">LFS511W</strain>
    </source>
</reference>
<dbReference type="CDD" id="cd01347">
    <property type="entry name" value="ligand_gated_channel"/>
    <property type="match status" value="1"/>
</dbReference>
<proteinExistence type="inferred from homology"/>
<dbReference type="GO" id="GO:0009279">
    <property type="term" value="C:cell outer membrane"/>
    <property type="evidence" value="ECO:0007669"/>
    <property type="project" value="UniProtKB-SubCell"/>
</dbReference>
<dbReference type="NCBIfam" id="TIGR01782">
    <property type="entry name" value="TonB-Xanth-Caul"/>
    <property type="match status" value="1"/>
</dbReference>
<dbReference type="RefSeq" id="WP_212686521.1">
    <property type="nucleotide sequence ID" value="NZ_JAGSPN010000001.1"/>
</dbReference>
<protein>
    <submittedName>
        <fullName evidence="12">TonB-dependent receptor</fullName>
    </submittedName>
</protein>
<evidence type="ECO:0000256" key="2">
    <source>
        <dbReference type="ARBA" id="ARBA00009810"/>
    </source>
</evidence>
<dbReference type="Pfam" id="PF07715">
    <property type="entry name" value="Plug"/>
    <property type="match status" value="1"/>
</dbReference>
<keyword evidence="3 9" id="KW-0813">Transport</keyword>
<dbReference type="InterPro" id="IPR036942">
    <property type="entry name" value="Beta-barrel_TonB_sf"/>
</dbReference>
<evidence type="ECO:0000256" key="4">
    <source>
        <dbReference type="ARBA" id="ARBA00022452"/>
    </source>
</evidence>
<dbReference type="InterPro" id="IPR010104">
    <property type="entry name" value="TonB_rcpt_bac"/>
</dbReference>
<evidence type="ECO:0000313" key="13">
    <source>
        <dbReference type="Proteomes" id="UP000680067"/>
    </source>
</evidence>
<evidence type="ECO:0000256" key="10">
    <source>
        <dbReference type="SAM" id="Phobius"/>
    </source>
</evidence>
<evidence type="ECO:0000259" key="11">
    <source>
        <dbReference type="Pfam" id="PF07715"/>
    </source>
</evidence>
<dbReference type="Gene3D" id="2.170.130.10">
    <property type="entry name" value="TonB-dependent receptor, plug domain"/>
    <property type="match status" value="1"/>
</dbReference>
<dbReference type="InterPro" id="IPR037066">
    <property type="entry name" value="Plug_dom_sf"/>
</dbReference>
<gene>
    <name evidence="12" type="ORF">KDM89_03485</name>
</gene>
<dbReference type="PANTHER" id="PTHR40980:SF3">
    <property type="entry name" value="TONB-DEPENDENT RECEPTOR-LIKE BETA-BARREL DOMAIN-CONTAINING PROTEIN"/>
    <property type="match status" value="1"/>
</dbReference>
<keyword evidence="6 9" id="KW-0472">Membrane</keyword>
<sequence length="891" mass="95764">MKQTTEGVMCGAAHQQKVFRLNPVAMGCAILMMTTSAAAFAQEAKETKETNTVVVTGIRKGIEDAISAKKNANAIVETISAEDIGKLPDTSIAESIARLPGLSAQRVNGQAQQISIRGTSGDLSTVTLNGREQASTSASRVVEYDQYPSELISNVTVYKTGDSSLVGQGLSGTVDLQTVKPLAFPGRTIAVNVRGERNSYGSESVGAPGTGNRISASYIDQFADRTVGVALGFAHSDKPNVNNFFETWNWVEGNKGVPAGVKAPQGIKALAITGNSQRDGLIGVVEWKPAKNFTSTVDAYYSKLKQDEVRRGFEVPFESWSDANFTNLTIANGMALAGTVNASPVIRNNWFTKESEITAIGWNNKYKLDAWTLAADLSHSKAKIRERLVEINSSRGAMDIGFNYLNGNPIPTFTFANSLADASAIKIGGKFGDGYVNQPSLDDKLNAIRLSAVREFSDGMFSSLEFGVNYAKRDKTKEHLETGFDKKGDGSFSPTVIYGTQSLSFINMPGTLAWDIPGVLAANFGPFTPVLLNPWGATKNWTLTEKVTTGYSKLNIDTNVSGVPVTGNVGLQVIRTDQSSTSNALLAWPIAALVPVTDGKVYTDVLPSVNLAATLSNEQIVRLGFGKSLARAKLDELNAAREVGLSNGKTGTPSGNGGNAQLDPWRADYVDLSYEKYFGKKAYVAAAIFHKQLKSYIYRQTTPYDFSSMAIPGATTNTGTFTQPVNGQGGKLQGLELAASLPLDLATPVLSGFGVTANLALTNSSIAIKDQRFGSMNVPLPGLSKNVLNITAYYEKDGFSARISQRRRSDFVGEIGGPGGQNELTFVKSDRVVDMQLGYDFNSGWAKGMSVLFQVNNLTDTAFQTYSGSPDRPRGYQQYGRQMFVGLNYKM</sequence>
<evidence type="ECO:0000313" key="12">
    <source>
        <dbReference type="EMBL" id="MBR7781194.1"/>
    </source>
</evidence>
<evidence type="ECO:0000256" key="5">
    <source>
        <dbReference type="ARBA" id="ARBA00022692"/>
    </source>
</evidence>
<comment type="subcellular location">
    <subcellularLocation>
        <location evidence="1 9">Cell outer membrane</location>
        <topology evidence="1 9">Multi-pass membrane protein</topology>
    </subcellularLocation>
</comment>
<keyword evidence="4 9" id="KW-1134">Transmembrane beta strand</keyword>
<keyword evidence="10" id="KW-1133">Transmembrane helix</keyword>
<dbReference type="EMBL" id="JAGSPN010000001">
    <property type="protein sequence ID" value="MBR7781194.1"/>
    <property type="molecule type" value="Genomic_DNA"/>
</dbReference>
<feature type="domain" description="TonB-dependent receptor plug" evidence="11">
    <location>
        <begin position="69"/>
        <end position="172"/>
    </location>
</feature>
<evidence type="ECO:0000256" key="3">
    <source>
        <dbReference type="ARBA" id="ARBA00022448"/>
    </source>
</evidence>
<keyword evidence="7 12" id="KW-0675">Receptor</keyword>
<dbReference type="SUPFAM" id="SSF56935">
    <property type="entry name" value="Porins"/>
    <property type="match status" value="1"/>
</dbReference>
<dbReference type="AlphaFoldDB" id="A0A941I5U8"/>
<keyword evidence="8 9" id="KW-0998">Cell outer membrane</keyword>
<evidence type="ECO:0000256" key="7">
    <source>
        <dbReference type="ARBA" id="ARBA00023170"/>
    </source>
</evidence>
<evidence type="ECO:0000256" key="9">
    <source>
        <dbReference type="PROSITE-ProRule" id="PRU01360"/>
    </source>
</evidence>
<dbReference type="Gene3D" id="2.40.170.20">
    <property type="entry name" value="TonB-dependent receptor, beta-barrel domain"/>
    <property type="match status" value="1"/>
</dbReference>
<dbReference type="PANTHER" id="PTHR40980">
    <property type="entry name" value="PLUG DOMAIN-CONTAINING PROTEIN"/>
    <property type="match status" value="1"/>
</dbReference>
<evidence type="ECO:0000256" key="1">
    <source>
        <dbReference type="ARBA" id="ARBA00004571"/>
    </source>
</evidence>
<comment type="similarity">
    <text evidence="2 9">Belongs to the TonB-dependent receptor family.</text>
</comment>
<evidence type="ECO:0000256" key="6">
    <source>
        <dbReference type="ARBA" id="ARBA00023136"/>
    </source>
</evidence>
<feature type="transmembrane region" description="Helical" evidence="10">
    <location>
        <begin position="21"/>
        <end position="41"/>
    </location>
</feature>
<accession>A0A941I5U8</accession>
<dbReference type="Proteomes" id="UP000680067">
    <property type="component" value="Unassembled WGS sequence"/>
</dbReference>
<keyword evidence="13" id="KW-1185">Reference proteome</keyword>